<evidence type="ECO:0000256" key="1">
    <source>
        <dbReference type="ARBA" id="ARBA00006987"/>
    </source>
</evidence>
<dbReference type="Gene3D" id="3.40.190.150">
    <property type="entry name" value="Bordetella uptake gene, domain 1"/>
    <property type="match status" value="1"/>
</dbReference>
<dbReference type="PANTHER" id="PTHR42928:SF5">
    <property type="entry name" value="BLR1237 PROTEIN"/>
    <property type="match status" value="1"/>
</dbReference>
<keyword evidence="2" id="KW-0732">Signal</keyword>
<dbReference type="AlphaFoldDB" id="A0A1D7U4Q8"/>
<evidence type="ECO:0000313" key="4">
    <source>
        <dbReference type="Proteomes" id="UP000094969"/>
    </source>
</evidence>
<proteinExistence type="inferred from homology"/>
<feature type="chain" id="PRO_5009100013" evidence="2">
    <location>
        <begin position="40"/>
        <end position="335"/>
    </location>
</feature>
<keyword evidence="4" id="KW-1185">Reference proteome</keyword>
<reference evidence="3 4" key="1">
    <citation type="journal article" date="2015" name="Antonie Van Leeuwenhoek">
        <title>Bosea vaviloviae sp. nov., a new species of slow-growing rhizobia isolated from nodules of the relict species Vavilovia formosa (Stev.) Fed.</title>
        <authorList>
            <person name="Safronova V.I."/>
            <person name="Kuznetsova I.G."/>
            <person name="Sazanova A.L."/>
            <person name="Kimeklis A.K."/>
            <person name="Belimov A.A."/>
            <person name="Andronov E.E."/>
            <person name="Pinaev A.G."/>
            <person name="Chizhevskaya E.P."/>
            <person name="Pukhaev A.R."/>
            <person name="Popov K.P."/>
            <person name="Willems A."/>
            <person name="Tikhonovich I.A."/>
        </authorList>
    </citation>
    <scope>NUCLEOTIDE SEQUENCE [LARGE SCALE GENOMIC DNA]</scope>
    <source>
        <strain evidence="3 4">Vaf18</strain>
    </source>
</reference>
<dbReference type="PIRSF" id="PIRSF017082">
    <property type="entry name" value="YflP"/>
    <property type="match status" value="1"/>
</dbReference>
<dbReference type="Gene3D" id="3.40.190.10">
    <property type="entry name" value="Periplasmic binding protein-like II"/>
    <property type="match status" value="1"/>
</dbReference>
<dbReference type="SUPFAM" id="SSF53850">
    <property type="entry name" value="Periplasmic binding protein-like II"/>
    <property type="match status" value="1"/>
</dbReference>
<dbReference type="STRING" id="1526658.BHK69_19605"/>
<dbReference type="Pfam" id="PF03401">
    <property type="entry name" value="TctC"/>
    <property type="match status" value="1"/>
</dbReference>
<comment type="similarity">
    <text evidence="1">Belongs to the UPF0065 (bug) family.</text>
</comment>
<dbReference type="PANTHER" id="PTHR42928">
    <property type="entry name" value="TRICARBOXYLATE-BINDING PROTEIN"/>
    <property type="match status" value="1"/>
</dbReference>
<dbReference type="Proteomes" id="UP000094969">
    <property type="component" value="Chromosome"/>
</dbReference>
<evidence type="ECO:0000256" key="2">
    <source>
        <dbReference type="SAM" id="SignalP"/>
    </source>
</evidence>
<protein>
    <submittedName>
        <fullName evidence="3">Twin-arginine translocation pathway signal protein</fullName>
    </submittedName>
</protein>
<name>A0A1D7U4Q8_9HYPH</name>
<sequence>MSISRSIFRSSPRRYAIAAKGLALAALASVALAIQPAAAQNFERPVRLIVPFAPGGTSDILARLIGPKLSAAIGQTVVIENKPGAAGNLGADAVAKAPADGHTLLLMDVGSLATAPSLFSDLTYDPNKDLAPVSMVMFGPYVLAVHESIPAKTAQELIAYAKANPNKLAVANSGVGAANHITAVSMAKELGIQWKNVPYKGGAAASRAVVSGESGVIINGSTATLPFVANKQLVGLAVTGEERVAGLPTFKEAGLPGGDAGTWQGILTTAGTPPAMITRLNAEIGKILETPDIKAKIAEQGGVVRAGSPADFSAWLKDATTRWGGIIREAGIKGS</sequence>
<organism evidence="3 4">
    <name type="scientific">Bosea vaviloviae</name>
    <dbReference type="NCBI Taxonomy" id="1526658"/>
    <lineage>
        <taxon>Bacteria</taxon>
        <taxon>Pseudomonadati</taxon>
        <taxon>Pseudomonadota</taxon>
        <taxon>Alphaproteobacteria</taxon>
        <taxon>Hyphomicrobiales</taxon>
        <taxon>Boseaceae</taxon>
        <taxon>Bosea</taxon>
    </lineage>
</organism>
<evidence type="ECO:0000313" key="3">
    <source>
        <dbReference type="EMBL" id="AOO82354.1"/>
    </source>
</evidence>
<feature type="signal peptide" evidence="2">
    <location>
        <begin position="1"/>
        <end position="39"/>
    </location>
</feature>
<dbReference type="InterPro" id="IPR042100">
    <property type="entry name" value="Bug_dom1"/>
</dbReference>
<gene>
    <name evidence="3" type="ORF">BHK69_19605</name>
</gene>
<dbReference type="KEGG" id="bvv:BHK69_19605"/>
<dbReference type="EMBL" id="CP017147">
    <property type="protein sequence ID" value="AOO82354.1"/>
    <property type="molecule type" value="Genomic_DNA"/>
</dbReference>
<dbReference type="OrthoDB" id="7374750at2"/>
<accession>A0A1D7U4Q8</accession>
<dbReference type="InterPro" id="IPR005064">
    <property type="entry name" value="BUG"/>
</dbReference>